<name>A0A7J6QUE7_PEROL</name>
<dbReference type="Proteomes" id="UP000574390">
    <property type="component" value="Unassembled WGS sequence"/>
</dbReference>
<evidence type="ECO:0000256" key="1">
    <source>
        <dbReference type="SAM" id="MobiDB-lite"/>
    </source>
</evidence>
<feature type="compositionally biased region" description="Basic and acidic residues" evidence="1">
    <location>
        <begin position="49"/>
        <end position="58"/>
    </location>
</feature>
<reference evidence="2 3" key="1">
    <citation type="submission" date="2020-04" db="EMBL/GenBank/DDBJ databases">
        <title>Perkinsus olseni comparative genomics.</title>
        <authorList>
            <person name="Bogema D.R."/>
        </authorList>
    </citation>
    <scope>NUCLEOTIDE SEQUENCE [LARGE SCALE GENOMIC DNA]</scope>
    <source>
        <strain evidence="2">ATCC PRA-205</strain>
    </source>
</reference>
<evidence type="ECO:0000313" key="2">
    <source>
        <dbReference type="EMBL" id="KAF4712085.1"/>
    </source>
</evidence>
<comment type="caution">
    <text evidence="2">The sequence shown here is derived from an EMBL/GenBank/DDBJ whole genome shotgun (WGS) entry which is preliminary data.</text>
</comment>
<dbReference type="AlphaFoldDB" id="A0A7J6QUE7"/>
<protein>
    <submittedName>
        <fullName evidence="2">Uncharacterized protein</fullName>
    </submittedName>
</protein>
<sequence>MMIVSYPTPEDDHDTTSSSSQWIPTGGRSRHTPHPGGSYHAARVTSRYSDSESPERMSARMRRGRVSARNVDEEQFNKAMMNAKRRELEMGRVLKSHHDLVDRLTRRKLPTRECRREMNNLLRSATEWQTALETALEDHRLHILDLDNRHAEAITIVTGNNVMMSNRNLRHELIVTLIREAKGRDVRLAKALARHRRGLEYLQREATLLLVRQENNNDSNNNKNQLNHYHHYERIHSLRKVNTTGEVESPDMNINDHVIRDERDENTDDDDDEVVTRGTDNQHCCKIITIHLGTIPLINSIQGVLSILTVVEGELRNAGVGPTMLDRYVSLADLYRELGGHKDALQQVTNAVERMLRKRDKVNHNVQQYHAQGGNSINRVRQWQRALDEANHHVTEQLDNRRRGEDGYYVVSQGQDAKMQGNGERNEYHHHHEALAHTNPFHHNDNTAAAHPSTTGDFHKYDEVLQQTARFGIINDNEKNEHRQHGIQRQMPKGLDDEIFRETTTAASADALDRKEEVIPKDYVSNLLLHNDAEPPTMIDKSKAADGQLQKIPTHLPAAAYRALQHKTKNTTLSHTVINAVDNGEVDDISKQLPPQPSTERP</sequence>
<proteinExistence type="predicted"/>
<dbReference type="EMBL" id="JABANM010026974">
    <property type="protein sequence ID" value="KAF4712085.1"/>
    <property type="molecule type" value="Genomic_DNA"/>
</dbReference>
<evidence type="ECO:0000313" key="3">
    <source>
        <dbReference type="Proteomes" id="UP000574390"/>
    </source>
</evidence>
<accession>A0A7J6QUE7</accession>
<feature type="region of interest" description="Disordered" evidence="1">
    <location>
        <begin position="1"/>
        <end position="68"/>
    </location>
</feature>
<gene>
    <name evidence="2" type="ORF">FOZ62_030165</name>
</gene>
<organism evidence="2 3">
    <name type="scientific">Perkinsus olseni</name>
    <name type="common">Perkinsus atlanticus</name>
    <dbReference type="NCBI Taxonomy" id="32597"/>
    <lineage>
        <taxon>Eukaryota</taxon>
        <taxon>Sar</taxon>
        <taxon>Alveolata</taxon>
        <taxon>Perkinsozoa</taxon>
        <taxon>Perkinsea</taxon>
        <taxon>Perkinsida</taxon>
        <taxon>Perkinsidae</taxon>
        <taxon>Perkinsus</taxon>
    </lineage>
</organism>